<dbReference type="PANTHER" id="PTHR45744">
    <property type="entry name" value="TYROSINE AMINOTRANSFERASE"/>
    <property type="match status" value="1"/>
</dbReference>
<proteinExistence type="inferred from homology"/>
<dbReference type="InterPro" id="IPR005957">
    <property type="entry name" value="Tyrosine_aminoTrfase"/>
</dbReference>
<dbReference type="PROSITE" id="PS00105">
    <property type="entry name" value="AA_TRANSFER_CLASS_1"/>
    <property type="match status" value="1"/>
</dbReference>
<keyword evidence="18" id="KW-1185">Reference proteome</keyword>
<evidence type="ECO:0000256" key="5">
    <source>
        <dbReference type="ARBA" id="ARBA00012749"/>
    </source>
</evidence>
<organism evidence="17 18">
    <name type="scientific">Tieghemostelium lacteum</name>
    <name type="common">Slime mold</name>
    <name type="synonym">Dictyostelium lacteum</name>
    <dbReference type="NCBI Taxonomy" id="361077"/>
    <lineage>
        <taxon>Eukaryota</taxon>
        <taxon>Amoebozoa</taxon>
        <taxon>Evosea</taxon>
        <taxon>Eumycetozoa</taxon>
        <taxon>Dictyostelia</taxon>
        <taxon>Dictyosteliales</taxon>
        <taxon>Raperosteliaceae</taxon>
        <taxon>Tieghemostelium</taxon>
    </lineage>
</organism>
<dbReference type="STRING" id="361077.A0A151ZS01"/>
<evidence type="ECO:0000256" key="12">
    <source>
        <dbReference type="ARBA" id="ARBA00031696"/>
    </source>
</evidence>
<comment type="subunit">
    <text evidence="4">Homodimer.</text>
</comment>
<dbReference type="InterPro" id="IPR004838">
    <property type="entry name" value="NHTrfase_class1_PyrdxlP-BS"/>
</dbReference>
<dbReference type="GO" id="GO:0006559">
    <property type="term" value="P:L-phenylalanine catabolic process"/>
    <property type="evidence" value="ECO:0007669"/>
    <property type="project" value="UniProtKB-UniPathway"/>
</dbReference>
<dbReference type="Pfam" id="PF00155">
    <property type="entry name" value="Aminotran_1_2"/>
    <property type="match status" value="1"/>
</dbReference>
<dbReference type="GO" id="GO:0030170">
    <property type="term" value="F:pyridoxal phosphate binding"/>
    <property type="evidence" value="ECO:0007669"/>
    <property type="project" value="InterPro"/>
</dbReference>
<dbReference type="FunFam" id="3.40.640.10:FF:000048">
    <property type="entry name" value="tyrosine aminotransferase"/>
    <property type="match status" value="1"/>
</dbReference>
<dbReference type="OrthoDB" id="7042322at2759"/>
<dbReference type="Gene3D" id="3.90.1150.10">
    <property type="entry name" value="Aspartate Aminotransferase, domain 1"/>
    <property type="match status" value="1"/>
</dbReference>
<comment type="similarity">
    <text evidence="3 14">Belongs to the class-I pyridoxal-phosphate-dependent aminotransferase family.</text>
</comment>
<comment type="cofactor">
    <cofactor evidence="1 14 15">
        <name>pyridoxal 5'-phosphate</name>
        <dbReference type="ChEBI" id="CHEBI:597326"/>
    </cofactor>
</comment>
<evidence type="ECO:0000256" key="11">
    <source>
        <dbReference type="ARBA" id="ARBA00023232"/>
    </source>
</evidence>
<gene>
    <name evidence="17" type="ORF">DLAC_04104</name>
</gene>
<dbReference type="EC" id="2.6.1.5" evidence="5"/>
<keyword evidence="7" id="KW-0032">Aminotransferase</keyword>
<comment type="pathway">
    <text evidence="2">Amino-acid degradation; L-phenylalanine degradation; acetoacetate and fumarate from L-phenylalanine: step 2/6.</text>
</comment>
<evidence type="ECO:0000256" key="13">
    <source>
        <dbReference type="ARBA" id="ARBA00047798"/>
    </source>
</evidence>
<evidence type="ECO:0000256" key="10">
    <source>
        <dbReference type="ARBA" id="ARBA00022898"/>
    </source>
</evidence>
<protein>
    <recommendedName>
        <fullName evidence="6">Tyrosine aminotransferase</fullName>
        <ecNumber evidence="5">2.6.1.5</ecNumber>
    </recommendedName>
    <alternativeName>
        <fullName evidence="12">L-tyrosine:2-oxoglutarate aminotransferase</fullName>
    </alternativeName>
</protein>
<dbReference type="AlphaFoldDB" id="A0A151ZS01"/>
<evidence type="ECO:0000256" key="6">
    <source>
        <dbReference type="ARBA" id="ARBA00015959"/>
    </source>
</evidence>
<evidence type="ECO:0000256" key="3">
    <source>
        <dbReference type="ARBA" id="ARBA00007441"/>
    </source>
</evidence>
<evidence type="ECO:0000313" key="18">
    <source>
        <dbReference type="Proteomes" id="UP000076078"/>
    </source>
</evidence>
<comment type="caution">
    <text evidence="17">The sequence shown here is derived from an EMBL/GenBank/DDBJ whole genome shotgun (WGS) entry which is preliminary data.</text>
</comment>
<dbReference type="InParanoid" id="A0A151ZS01"/>
<dbReference type="InterPro" id="IPR015422">
    <property type="entry name" value="PyrdxlP-dep_Trfase_small"/>
</dbReference>
<dbReference type="GO" id="GO:0006572">
    <property type="term" value="P:L-tyrosine catabolic process"/>
    <property type="evidence" value="ECO:0007669"/>
    <property type="project" value="UniProtKB-KW"/>
</dbReference>
<dbReference type="GO" id="GO:0004838">
    <property type="term" value="F:L-tyrosine-2-oxoglutarate transaminase activity"/>
    <property type="evidence" value="ECO:0007669"/>
    <property type="project" value="InterPro"/>
</dbReference>
<comment type="catalytic activity">
    <reaction evidence="13">
        <text>L-tyrosine + 2-oxoglutarate = 3-(4-hydroxyphenyl)pyruvate + L-glutamate</text>
        <dbReference type="Rhea" id="RHEA:15093"/>
        <dbReference type="ChEBI" id="CHEBI:16810"/>
        <dbReference type="ChEBI" id="CHEBI:29985"/>
        <dbReference type="ChEBI" id="CHEBI:36242"/>
        <dbReference type="ChEBI" id="CHEBI:58315"/>
        <dbReference type="EC" id="2.6.1.5"/>
    </reaction>
</comment>
<dbReference type="CDD" id="cd00609">
    <property type="entry name" value="AAT_like"/>
    <property type="match status" value="1"/>
</dbReference>
<reference evidence="17 18" key="1">
    <citation type="submission" date="2015-12" db="EMBL/GenBank/DDBJ databases">
        <title>Dictyostelia acquired genes for synthesis and detection of signals that induce cell-type specialization by lateral gene transfer from prokaryotes.</title>
        <authorList>
            <person name="Gloeckner G."/>
            <person name="Schaap P."/>
        </authorList>
    </citation>
    <scope>NUCLEOTIDE SEQUENCE [LARGE SCALE GENOMIC DNA]</scope>
    <source>
        <strain evidence="17 18">TK</strain>
    </source>
</reference>
<dbReference type="OMA" id="CALDLCI"/>
<evidence type="ECO:0000256" key="7">
    <source>
        <dbReference type="ARBA" id="ARBA00022576"/>
    </source>
</evidence>
<dbReference type="InterPro" id="IPR015424">
    <property type="entry name" value="PyrdxlP-dep_Trfase"/>
</dbReference>
<name>A0A151ZS01_TIELA</name>
<dbReference type="PANTHER" id="PTHR45744:SF2">
    <property type="entry name" value="TYROSINE AMINOTRANSFERASE"/>
    <property type="match status" value="1"/>
</dbReference>
<keyword evidence="11" id="KW-0585">Phenylalanine catabolism</keyword>
<dbReference type="FunCoup" id="A0A151ZS01">
    <property type="interactions" value="32"/>
</dbReference>
<evidence type="ECO:0000256" key="1">
    <source>
        <dbReference type="ARBA" id="ARBA00001933"/>
    </source>
</evidence>
<evidence type="ECO:0000313" key="17">
    <source>
        <dbReference type="EMBL" id="KYQ96801.1"/>
    </source>
</evidence>
<dbReference type="NCBIfam" id="TIGR01265">
    <property type="entry name" value="tyr_nico_aTase"/>
    <property type="match status" value="1"/>
</dbReference>
<dbReference type="PIRSF" id="PIRSF000517">
    <property type="entry name" value="Tyr_transaminase"/>
    <property type="match status" value="1"/>
</dbReference>
<dbReference type="NCBIfam" id="TIGR01264">
    <property type="entry name" value="tyr_amTase_E"/>
    <property type="match status" value="1"/>
</dbReference>
<dbReference type="InterPro" id="IPR015421">
    <property type="entry name" value="PyrdxlP-dep_Trfase_major"/>
</dbReference>
<evidence type="ECO:0000256" key="8">
    <source>
        <dbReference type="ARBA" id="ARBA00022679"/>
    </source>
</evidence>
<evidence type="ECO:0000256" key="15">
    <source>
        <dbReference type="PIRSR" id="PIRSR000517-1"/>
    </source>
</evidence>
<feature type="modified residue" description="N6-(pyridoxal phosphate)lysine" evidence="15">
    <location>
        <position position="252"/>
    </location>
</feature>
<dbReference type="UniPathway" id="UPA00139">
    <property type="reaction ID" value="UER00338"/>
</dbReference>
<keyword evidence="9" id="KW-0828">Tyrosine catabolism</keyword>
<evidence type="ECO:0000256" key="2">
    <source>
        <dbReference type="ARBA" id="ARBA00005203"/>
    </source>
</evidence>
<dbReference type="SUPFAM" id="SSF53383">
    <property type="entry name" value="PLP-dependent transferases"/>
    <property type="match status" value="1"/>
</dbReference>
<sequence length="418" mass="46355">MQESSTNTNYREWNIKPTIAANNTTNPIRAIVDNGKYKPNPSKSLIPLSIGDPCVFGNLNVEQSVNQVLKQNIDSMKYNGYPPSIGYEPARNAVAKFVETPTSPLIASDIILASGASGAIEIALSSLLNPGDNILIPKPGFSLYECQSKNKGFELRFYNLLPNKSWEIDITHLRSLIDNKTKAILINNPSNPCGSVYTREHLLDILAVADEFCLPILADEIYCSMTFGETQFIPIASLTSTVPVLAIGGIAKRFLVPGWRLGWIAIHDRNSILGADFKRSIISLSQIILGPNSLIQSILPTILDVNNEGIQKFFKEVNKTLECHSNLTVELLSKVDGLSPIVSHGAMYQMVGIDTKKFKDIDNDVTFMGKLLEEESVFVLPGTVFGLPNFFRIVFCAPEDKLRDAYKRMEDFCQRHKL</sequence>
<dbReference type="InterPro" id="IPR005958">
    <property type="entry name" value="TyrNic_aminoTrfase"/>
</dbReference>
<dbReference type="Proteomes" id="UP000076078">
    <property type="component" value="Unassembled WGS sequence"/>
</dbReference>
<dbReference type="InterPro" id="IPR004839">
    <property type="entry name" value="Aminotransferase_I/II_large"/>
</dbReference>
<evidence type="ECO:0000256" key="9">
    <source>
        <dbReference type="ARBA" id="ARBA00022878"/>
    </source>
</evidence>
<feature type="domain" description="Aminotransferase class I/classII large" evidence="16">
    <location>
        <begin position="45"/>
        <end position="405"/>
    </location>
</feature>
<accession>A0A151ZS01</accession>
<evidence type="ECO:0000256" key="4">
    <source>
        <dbReference type="ARBA" id="ARBA00011738"/>
    </source>
</evidence>
<keyword evidence="8" id="KW-0808">Transferase</keyword>
<keyword evidence="10 14" id="KW-0663">Pyridoxal phosphate</keyword>
<dbReference type="Gene3D" id="3.40.640.10">
    <property type="entry name" value="Type I PLP-dependent aspartate aminotransferase-like (Major domain)"/>
    <property type="match status" value="1"/>
</dbReference>
<dbReference type="EMBL" id="LODT01000021">
    <property type="protein sequence ID" value="KYQ96801.1"/>
    <property type="molecule type" value="Genomic_DNA"/>
</dbReference>
<evidence type="ECO:0000256" key="14">
    <source>
        <dbReference type="PIRNR" id="PIRNR000517"/>
    </source>
</evidence>
<evidence type="ECO:0000259" key="16">
    <source>
        <dbReference type="Pfam" id="PF00155"/>
    </source>
</evidence>
<dbReference type="PRINTS" id="PR00753">
    <property type="entry name" value="ACCSYNTHASE"/>
</dbReference>